<dbReference type="PANTHER" id="PTHR24413">
    <property type="entry name" value="SPECKLE-TYPE POZ PROTEIN"/>
    <property type="match status" value="1"/>
</dbReference>
<proteinExistence type="predicted"/>
<dbReference type="AlphaFoldDB" id="A0A7E4ZSU6"/>
<organism evidence="2 3">
    <name type="scientific">Panagrellus redivivus</name>
    <name type="common">Microworm</name>
    <dbReference type="NCBI Taxonomy" id="6233"/>
    <lineage>
        <taxon>Eukaryota</taxon>
        <taxon>Metazoa</taxon>
        <taxon>Ecdysozoa</taxon>
        <taxon>Nematoda</taxon>
        <taxon>Chromadorea</taxon>
        <taxon>Rhabditida</taxon>
        <taxon>Tylenchina</taxon>
        <taxon>Panagrolaimomorpha</taxon>
        <taxon>Panagrolaimoidea</taxon>
        <taxon>Panagrolaimidae</taxon>
        <taxon>Panagrellus</taxon>
    </lineage>
</organism>
<dbReference type="Gene3D" id="3.30.710.10">
    <property type="entry name" value="Potassium Channel Kv1.1, Chain A"/>
    <property type="match status" value="1"/>
</dbReference>
<dbReference type="Proteomes" id="UP000492821">
    <property type="component" value="Unassembled WGS sequence"/>
</dbReference>
<accession>A0A7E4ZSU6</accession>
<reference evidence="3" key="2">
    <citation type="submission" date="2020-10" db="UniProtKB">
        <authorList>
            <consortium name="WormBaseParasite"/>
        </authorList>
    </citation>
    <scope>IDENTIFICATION</scope>
</reference>
<evidence type="ECO:0000259" key="1">
    <source>
        <dbReference type="PROSITE" id="PS50097"/>
    </source>
</evidence>
<protein>
    <submittedName>
        <fullName evidence="3">BTB domain-containing protein</fullName>
    </submittedName>
</protein>
<dbReference type="PROSITE" id="PS50097">
    <property type="entry name" value="BTB"/>
    <property type="match status" value="1"/>
</dbReference>
<sequence length="227" mass="25677">MLTTDQSRNSKIQDQKRNPWFISHDELRKSGAIQNGKFVVSCDIEFNLPWSKLDNIPPIHCLLLKTCPQVKLIVGEDTVEMNKAILTSISPVFNAMFSHDTKEARTGSVRIPDFDFNTVQNVRRFCLGVEFDFTTKECIDMLKFADKYDIKGLQDYLEVCLINNLTADNFCAVADYAWTHSRDTVKINCAQYFSNYGEGVFLTSAFAGLEPTIMASLVKAAVEFTSK</sequence>
<dbReference type="InterPro" id="IPR011333">
    <property type="entry name" value="SKP1/BTB/POZ_sf"/>
</dbReference>
<evidence type="ECO:0000313" key="3">
    <source>
        <dbReference type="WBParaSite" id="Pan_g15446.t1"/>
    </source>
</evidence>
<feature type="domain" description="BTB" evidence="1">
    <location>
        <begin position="68"/>
        <end position="135"/>
    </location>
</feature>
<dbReference type="SMART" id="SM00225">
    <property type="entry name" value="BTB"/>
    <property type="match status" value="1"/>
</dbReference>
<dbReference type="InterPro" id="IPR000210">
    <property type="entry name" value="BTB/POZ_dom"/>
</dbReference>
<reference evidence="2" key="1">
    <citation type="journal article" date="2013" name="Genetics">
        <title>The draft genome and transcriptome of Panagrellus redivivus are shaped by the harsh demands of a free-living lifestyle.</title>
        <authorList>
            <person name="Srinivasan J."/>
            <person name="Dillman A.R."/>
            <person name="Macchietto M.G."/>
            <person name="Heikkinen L."/>
            <person name="Lakso M."/>
            <person name="Fracchia K.M."/>
            <person name="Antoshechkin I."/>
            <person name="Mortazavi A."/>
            <person name="Wong G."/>
            <person name="Sternberg P.W."/>
        </authorList>
    </citation>
    <scope>NUCLEOTIDE SEQUENCE [LARGE SCALE GENOMIC DNA]</scope>
    <source>
        <strain evidence="2">MT8872</strain>
    </source>
</reference>
<dbReference type="SUPFAM" id="SSF54695">
    <property type="entry name" value="POZ domain"/>
    <property type="match status" value="1"/>
</dbReference>
<dbReference type="WBParaSite" id="Pan_g15446.t1">
    <property type="protein sequence ID" value="Pan_g15446.t1"/>
    <property type="gene ID" value="Pan_g15446"/>
</dbReference>
<name>A0A7E4ZSU6_PANRE</name>
<evidence type="ECO:0000313" key="2">
    <source>
        <dbReference type="Proteomes" id="UP000492821"/>
    </source>
</evidence>
<dbReference type="Pfam" id="PF00651">
    <property type="entry name" value="BTB"/>
    <property type="match status" value="1"/>
</dbReference>
<keyword evidence="2" id="KW-1185">Reference proteome</keyword>